<sequence>MYPGRGRSCPRFSFRPTLPQRPAAIQPSQPLVPEPSPSTPKIDDAPIIERQQPVISAAQDLEVPEVVETPRRIHVPSNFRINIREYPKSEPLPIIRSNEIEPGEIGRRIELIANYMKVNCESKIIHKYDLDFKFKKFIDNVGDKIAPEDNEAMQKFFARILPKLAQIFIDLNSNTFDRLADKYIYDNGYNIYSLQEIDTNTMNKEFELQVNNRQKMITVDISKVQTIDLAEISMYYSGRLPKISAVTLQFFEILIQNICLKQFELYRRNLYDASNELSMIKSSQKWLKFVRGFTTSIARTQFGPSLNLHLKTTCMISNDIDTLLQLVLYISNVSDIRSLSANDFPKVNKIIKGLQVFTQYRGSKIIHKIKCLTPRKPNEIEFTIKDKNGEKIMSVAEYFDERYNIRLKDYPTVQLIGPANLYVPLELLMMVDRQFLSQSKIDPAIQNDLLFASTNKPLAYFNYVTKFTNDLADINPVKMGNFGMDIVPKPVNFFGRLLVAPECVGNRNQNDRFVSPISFEWIFISFDDRFTMYDMENFAQKLKSIGSRFGLRFERCLKKLVVQIDQRRLAEVPRIFSNLIDEFYDDNNLLILIALPQTKYLYETIKQIGDQKFGIITQCLKSIKAKKSPRGYIENLLLKINGKLGGKNSHIHPRDLESFDFDCRKTMIIGIDVNHPGHNESIQCSIACAIGSLDDYFTKYTASIMAQTQQRKEIITTLDQMINELLDEYNGCNNYYPSNFIVFRDGLGDGQLELANEEISLINKAIRNKVKNGKLIYMVVIKRHGTRFAPTTPLGSPDRPVYNVPAGTVVDHTITDPSYCMFYLNSHNSPLGTSRPSKYIILHNDFGRKQINMDTIEKFCYYLCHNCIRCRGSISIPIPVYYADLCAYRSKLHLEAQYALSGVPFENLQEFENVVITKLNRLVKIDEKIKNKLYYC</sequence>
<dbReference type="PANTHER" id="PTHR22891">
    <property type="entry name" value="EUKARYOTIC TRANSLATION INITIATION FACTOR 2C"/>
    <property type="match status" value="1"/>
</dbReference>
<dbReference type="SUPFAM" id="SSF101690">
    <property type="entry name" value="PAZ domain"/>
    <property type="match status" value="1"/>
</dbReference>
<dbReference type="InterPro" id="IPR036397">
    <property type="entry name" value="RNaseH_sf"/>
</dbReference>
<feature type="domain" description="PAZ" evidence="2">
    <location>
        <begin position="322"/>
        <end position="432"/>
    </location>
</feature>
<name>A0A3B0QP17_PSOOV</name>
<proteinExistence type="evidence at transcript level"/>
<dbReference type="AlphaFoldDB" id="A0A3B0QP17"/>
<dbReference type="Gene3D" id="3.30.420.10">
    <property type="entry name" value="Ribonuclease H-like superfamily/Ribonuclease H"/>
    <property type="match status" value="1"/>
</dbReference>
<dbReference type="SUPFAM" id="SSF53098">
    <property type="entry name" value="Ribonuclease H-like"/>
    <property type="match status" value="1"/>
</dbReference>
<dbReference type="InterPro" id="IPR036085">
    <property type="entry name" value="PAZ_dom_sf"/>
</dbReference>
<dbReference type="GO" id="GO:0003723">
    <property type="term" value="F:RNA binding"/>
    <property type="evidence" value="ECO:0007669"/>
    <property type="project" value="InterPro"/>
</dbReference>
<dbReference type="Pfam" id="PF16486">
    <property type="entry name" value="ArgoN"/>
    <property type="match status" value="1"/>
</dbReference>
<dbReference type="GO" id="GO:0034587">
    <property type="term" value="P:piRNA processing"/>
    <property type="evidence" value="ECO:0007669"/>
    <property type="project" value="UniProtKB-ARBA"/>
</dbReference>
<evidence type="ECO:0000259" key="2">
    <source>
        <dbReference type="PROSITE" id="PS50821"/>
    </source>
</evidence>
<dbReference type="InterPro" id="IPR012337">
    <property type="entry name" value="RNaseH-like_sf"/>
</dbReference>
<dbReference type="InterPro" id="IPR003165">
    <property type="entry name" value="Piwi"/>
</dbReference>
<dbReference type="PROSITE" id="PS50821">
    <property type="entry name" value="PAZ"/>
    <property type="match status" value="1"/>
</dbReference>
<accession>A0A3B0QP17</accession>
<dbReference type="InterPro" id="IPR003100">
    <property type="entry name" value="PAZ_dom"/>
</dbReference>
<reference evidence="4" key="1">
    <citation type="submission" date="2018-09" db="EMBL/GenBank/DDBJ databases">
        <authorList>
            <person name="Parvin R."/>
            <person name="Begum J.A."/>
            <person name="Chowdhury E.H."/>
            <person name="Islam M.R."/>
            <person name="Harder T."/>
        </authorList>
    </citation>
    <scope>NUCLEOTIDE SEQUENCE</scope>
</reference>
<protein>
    <submittedName>
        <fullName evidence="4">Argonaute-2-like protein</fullName>
    </submittedName>
</protein>
<dbReference type="SMART" id="SM00950">
    <property type="entry name" value="Piwi"/>
    <property type="match status" value="1"/>
</dbReference>
<evidence type="ECO:0000256" key="1">
    <source>
        <dbReference type="SAM" id="MobiDB-lite"/>
    </source>
</evidence>
<dbReference type="InterPro" id="IPR032474">
    <property type="entry name" value="Argonaute_N"/>
</dbReference>
<dbReference type="Gene3D" id="3.40.50.2300">
    <property type="match status" value="1"/>
</dbReference>
<dbReference type="Gene3D" id="2.170.260.10">
    <property type="entry name" value="paz domain"/>
    <property type="match status" value="1"/>
</dbReference>
<evidence type="ECO:0000313" key="4">
    <source>
        <dbReference type="EMBL" id="SZF06499.1"/>
    </source>
</evidence>
<organism evidence="4">
    <name type="scientific">Psoroptes ovis</name>
    <name type="common">Sheep scab mite</name>
    <dbReference type="NCBI Taxonomy" id="83912"/>
    <lineage>
        <taxon>Eukaryota</taxon>
        <taxon>Metazoa</taxon>
        <taxon>Ecdysozoa</taxon>
        <taxon>Arthropoda</taxon>
        <taxon>Chelicerata</taxon>
        <taxon>Arachnida</taxon>
        <taxon>Acari</taxon>
        <taxon>Acariformes</taxon>
        <taxon>Sarcoptiformes</taxon>
        <taxon>Astigmata</taxon>
        <taxon>Psoroptidia</taxon>
        <taxon>Sarcoptoidea</taxon>
        <taxon>Psoroptidae</taxon>
        <taxon>Psoroptes</taxon>
    </lineage>
</organism>
<dbReference type="PROSITE" id="PS50822">
    <property type="entry name" value="PIWI"/>
    <property type="match status" value="1"/>
</dbReference>
<dbReference type="Pfam" id="PF02170">
    <property type="entry name" value="PAZ"/>
    <property type="match status" value="1"/>
</dbReference>
<feature type="region of interest" description="Disordered" evidence="1">
    <location>
        <begin position="1"/>
        <end position="44"/>
    </location>
</feature>
<gene>
    <name evidence="4" type="primary">PSOVI294g02030</name>
</gene>
<dbReference type="CDD" id="cd02846">
    <property type="entry name" value="PAZ_argonaute_like"/>
    <property type="match status" value="1"/>
</dbReference>
<feature type="domain" description="Piwi" evidence="3">
    <location>
        <begin position="590"/>
        <end position="895"/>
    </location>
</feature>
<evidence type="ECO:0000259" key="3">
    <source>
        <dbReference type="PROSITE" id="PS50822"/>
    </source>
</evidence>
<dbReference type="EMBL" id="LS999181">
    <property type="protein sequence ID" value="SZF06499.1"/>
    <property type="molecule type" value="mRNA"/>
</dbReference>
<dbReference type="Pfam" id="PF02171">
    <property type="entry name" value="Piwi"/>
    <property type="match status" value="1"/>
</dbReference>